<keyword evidence="2" id="KW-1185">Reference proteome</keyword>
<sequence>MKVIDNLLLMPRISLMMGILIISRVFSPHLTDSALSEQEYAEGEPLGLAPRHVA</sequence>
<proteinExistence type="predicted"/>
<evidence type="ECO:0000313" key="1">
    <source>
        <dbReference type="EMBL" id="MBF9239665.1"/>
    </source>
</evidence>
<evidence type="ECO:0000313" key="2">
    <source>
        <dbReference type="Proteomes" id="UP000597617"/>
    </source>
</evidence>
<reference evidence="1 2" key="1">
    <citation type="submission" date="2020-11" db="EMBL/GenBank/DDBJ databases">
        <authorList>
            <person name="Kim M.K."/>
        </authorList>
    </citation>
    <scope>NUCLEOTIDE SEQUENCE [LARGE SCALE GENOMIC DNA]</scope>
    <source>
        <strain evidence="1 2">BT683</strain>
    </source>
</reference>
<dbReference type="Proteomes" id="UP000597617">
    <property type="component" value="Unassembled WGS sequence"/>
</dbReference>
<gene>
    <name evidence="1" type="ORF">I2I05_19890</name>
</gene>
<dbReference type="EMBL" id="JADQDQ010000015">
    <property type="protein sequence ID" value="MBF9239665.1"/>
    <property type="molecule type" value="Genomic_DNA"/>
</dbReference>
<protein>
    <submittedName>
        <fullName evidence="1">Uncharacterized protein</fullName>
    </submittedName>
</protein>
<accession>A0ABS0IMS4</accession>
<comment type="caution">
    <text evidence="1">The sequence shown here is derived from an EMBL/GenBank/DDBJ whole genome shotgun (WGS) entry which is preliminary data.</text>
</comment>
<organism evidence="1 2">
    <name type="scientific">Hymenobacter jeongseonensis</name>
    <dbReference type="NCBI Taxonomy" id="2791027"/>
    <lineage>
        <taxon>Bacteria</taxon>
        <taxon>Pseudomonadati</taxon>
        <taxon>Bacteroidota</taxon>
        <taxon>Cytophagia</taxon>
        <taxon>Cytophagales</taxon>
        <taxon>Hymenobacteraceae</taxon>
        <taxon>Hymenobacter</taxon>
    </lineage>
</organism>
<name>A0ABS0IMS4_9BACT</name>
<dbReference type="RefSeq" id="WP_196284015.1">
    <property type="nucleotide sequence ID" value="NZ_JADQDQ010000015.1"/>
</dbReference>